<keyword evidence="3" id="KW-1185">Reference proteome</keyword>
<evidence type="ECO:0000313" key="3">
    <source>
        <dbReference type="Proteomes" id="UP000314294"/>
    </source>
</evidence>
<gene>
    <name evidence="2" type="ORF">EYF80_029573</name>
</gene>
<evidence type="ECO:0000256" key="1">
    <source>
        <dbReference type="SAM" id="MobiDB-lite"/>
    </source>
</evidence>
<evidence type="ECO:0000313" key="2">
    <source>
        <dbReference type="EMBL" id="TNN60238.1"/>
    </source>
</evidence>
<accession>A0A4Z2H2Z7</accession>
<feature type="compositionally biased region" description="Low complexity" evidence="1">
    <location>
        <begin position="290"/>
        <end position="303"/>
    </location>
</feature>
<comment type="caution">
    <text evidence="2">The sequence shown here is derived from an EMBL/GenBank/DDBJ whole genome shotgun (WGS) entry which is preliminary data.</text>
</comment>
<dbReference type="AlphaFoldDB" id="A0A4Z2H2Z7"/>
<proteinExistence type="predicted"/>
<organism evidence="2 3">
    <name type="scientific">Liparis tanakae</name>
    <name type="common">Tanaka's snailfish</name>
    <dbReference type="NCBI Taxonomy" id="230148"/>
    <lineage>
        <taxon>Eukaryota</taxon>
        <taxon>Metazoa</taxon>
        <taxon>Chordata</taxon>
        <taxon>Craniata</taxon>
        <taxon>Vertebrata</taxon>
        <taxon>Euteleostomi</taxon>
        <taxon>Actinopterygii</taxon>
        <taxon>Neopterygii</taxon>
        <taxon>Teleostei</taxon>
        <taxon>Neoteleostei</taxon>
        <taxon>Acanthomorphata</taxon>
        <taxon>Eupercaria</taxon>
        <taxon>Perciformes</taxon>
        <taxon>Cottioidei</taxon>
        <taxon>Cottales</taxon>
        <taxon>Liparidae</taxon>
        <taxon>Liparis</taxon>
    </lineage>
</organism>
<dbReference type="OrthoDB" id="10618718at2759"/>
<name>A0A4Z2H2Z7_9TELE</name>
<reference evidence="2 3" key="1">
    <citation type="submission" date="2019-03" db="EMBL/GenBank/DDBJ databases">
        <title>First draft genome of Liparis tanakae, snailfish: a comprehensive survey of snailfish specific genes.</title>
        <authorList>
            <person name="Kim W."/>
            <person name="Song I."/>
            <person name="Jeong J.-H."/>
            <person name="Kim D."/>
            <person name="Kim S."/>
            <person name="Ryu S."/>
            <person name="Song J.Y."/>
            <person name="Lee S.K."/>
        </authorList>
    </citation>
    <scope>NUCLEOTIDE SEQUENCE [LARGE SCALE GENOMIC DNA]</scope>
    <source>
        <tissue evidence="2">Muscle</tissue>
    </source>
</reference>
<sequence>MDHQGFQVEAAGSQNVLVSSEEGVLHHNDNITQEAFGSLAVELQEEIPSMTWNFHGTQHRLQSATCNNRYLRSGVRSDQTCRRRLHAHSDTQWASLAVASPLGLITENMQCLLGISMALTWRGQEPPMMPACMATPVTTARSGSTDVFGSFPKYSPISLRIRGIRVDPPTRTISSTSALSRRPSASTVSTGARIFWNRSSLSSSNSWRVITAWKRTGAAAAAAPPADSERSRAPRLKGTRTVALGWRTAVGPYHRLSLITLNTSPAMARVKNMPPCLLSRETSRVPPPRSTTSTLNTSTLCRP</sequence>
<dbReference type="Proteomes" id="UP000314294">
    <property type="component" value="Unassembled WGS sequence"/>
</dbReference>
<dbReference type="EMBL" id="SRLO01000338">
    <property type="protein sequence ID" value="TNN60238.1"/>
    <property type="molecule type" value="Genomic_DNA"/>
</dbReference>
<protein>
    <submittedName>
        <fullName evidence="2">Uncharacterized protein</fullName>
    </submittedName>
</protein>
<feature type="region of interest" description="Disordered" evidence="1">
    <location>
        <begin position="279"/>
        <end position="303"/>
    </location>
</feature>